<keyword evidence="3" id="KW-1133">Transmembrane helix</keyword>
<dbReference type="RefSeq" id="WP_006913412.1">
    <property type="nucleotide sequence ID" value="NZ_AFNV02000001.1"/>
</dbReference>
<dbReference type="Proteomes" id="UP000006242">
    <property type="component" value="Unassembled WGS sequence"/>
</dbReference>
<dbReference type="AlphaFoldDB" id="U2EAJ0"/>
<gene>
    <name evidence="7" type="ORF">SSPSH_000008</name>
</gene>
<keyword evidence="3" id="KW-0472">Membrane</keyword>
<dbReference type="InterPro" id="IPR000700">
    <property type="entry name" value="PAS-assoc_C"/>
</dbReference>
<dbReference type="InterPro" id="IPR029787">
    <property type="entry name" value="Nucleotide_cyclase"/>
</dbReference>
<keyword evidence="7" id="KW-0489">Methyltransferase</keyword>
<dbReference type="CDD" id="cd00130">
    <property type="entry name" value="PAS"/>
    <property type="match status" value="1"/>
</dbReference>
<accession>U2EAJ0</accession>
<dbReference type="GO" id="GO:0008168">
    <property type="term" value="F:methyltransferase activity"/>
    <property type="evidence" value="ECO:0007669"/>
    <property type="project" value="UniProtKB-KW"/>
</dbReference>
<dbReference type="InterPro" id="IPR035919">
    <property type="entry name" value="EAL_sf"/>
</dbReference>
<feature type="transmembrane region" description="Helical" evidence="3">
    <location>
        <begin position="98"/>
        <end position="118"/>
    </location>
</feature>
<reference evidence="7 8" key="1">
    <citation type="journal article" date="2011" name="J. Bacteriol.">
        <title>Genome sequence of Salinisphaera shabanensis, a gammaproteobacterium from the harsh, variable environment of the brine-seawater interface of the Shaban Deep in the Red Sea.</title>
        <authorList>
            <person name="Antunes A."/>
            <person name="Alam I."/>
            <person name="Bajic V.B."/>
            <person name="Stingl U."/>
        </authorList>
    </citation>
    <scope>NUCLEOTIDE SEQUENCE [LARGE SCALE GENOMIC DNA]</scope>
    <source>
        <strain evidence="7 8">E1L3A</strain>
    </source>
</reference>
<reference evidence="7 8" key="2">
    <citation type="journal article" date="2013" name="PLoS ONE">
        <title>INDIGO - INtegrated Data Warehouse of MIcrobial GenOmes with Examples from the Red Sea Extremophiles.</title>
        <authorList>
            <person name="Alam I."/>
            <person name="Antunes A."/>
            <person name="Kamau A.A."/>
            <person name="Ba Alawi W."/>
            <person name="Kalkatawi M."/>
            <person name="Stingl U."/>
            <person name="Bajic V.B."/>
        </authorList>
    </citation>
    <scope>NUCLEOTIDE SEQUENCE [LARGE SCALE GENOMIC DNA]</scope>
    <source>
        <strain evidence="7 8">E1L3A</strain>
    </source>
</reference>
<dbReference type="InterPro" id="IPR035965">
    <property type="entry name" value="PAS-like_dom_sf"/>
</dbReference>
<dbReference type="Pfam" id="PF08448">
    <property type="entry name" value="PAS_4"/>
    <property type="match status" value="1"/>
</dbReference>
<dbReference type="PROSITE" id="PS50883">
    <property type="entry name" value="EAL"/>
    <property type="match status" value="1"/>
</dbReference>
<dbReference type="Pfam" id="PF00563">
    <property type="entry name" value="EAL"/>
    <property type="match status" value="1"/>
</dbReference>
<feature type="transmembrane region" description="Helical" evidence="3">
    <location>
        <begin position="124"/>
        <end position="142"/>
    </location>
</feature>
<feature type="transmembrane region" description="Helical" evidence="3">
    <location>
        <begin position="149"/>
        <end position="170"/>
    </location>
</feature>
<dbReference type="FunFam" id="3.20.20.450:FF:000001">
    <property type="entry name" value="Cyclic di-GMP phosphodiesterase yahA"/>
    <property type="match status" value="1"/>
</dbReference>
<dbReference type="InterPro" id="IPR013656">
    <property type="entry name" value="PAS_4"/>
</dbReference>
<dbReference type="Gene3D" id="3.30.450.20">
    <property type="entry name" value="PAS domain"/>
    <property type="match status" value="1"/>
</dbReference>
<dbReference type="PROSITE" id="PS50113">
    <property type="entry name" value="PAC"/>
    <property type="match status" value="1"/>
</dbReference>
<feature type="domain" description="EAL" evidence="5">
    <location>
        <begin position="513"/>
        <end position="763"/>
    </location>
</feature>
<feature type="domain" description="PAC" evidence="4">
    <location>
        <begin position="288"/>
        <end position="344"/>
    </location>
</feature>
<dbReference type="SUPFAM" id="SSF55785">
    <property type="entry name" value="PYP-like sensor domain (PAS domain)"/>
    <property type="match status" value="1"/>
</dbReference>
<dbReference type="STRING" id="1033802.SSPSH_000008"/>
<dbReference type="InterPro" id="IPR043128">
    <property type="entry name" value="Rev_trsase/Diguanyl_cyclase"/>
</dbReference>
<dbReference type="eggNOG" id="COG5001">
    <property type="taxonomic scope" value="Bacteria"/>
</dbReference>
<evidence type="ECO:0000256" key="3">
    <source>
        <dbReference type="SAM" id="Phobius"/>
    </source>
</evidence>
<dbReference type="GO" id="GO:0032259">
    <property type="term" value="P:methylation"/>
    <property type="evidence" value="ECO:0007669"/>
    <property type="project" value="UniProtKB-KW"/>
</dbReference>
<dbReference type="CDD" id="cd01949">
    <property type="entry name" value="GGDEF"/>
    <property type="match status" value="1"/>
</dbReference>
<dbReference type="SUPFAM" id="SSF141868">
    <property type="entry name" value="EAL domain-like"/>
    <property type="match status" value="1"/>
</dbReference>
<evidence type="ECO:0000259" key="6">
    <source>
        <dbReference type="PROSITE" id="PS50887"/>
    </source>
</evidence>
<dbReference type="SMART" id="SM00052">
    <property type="entry name" value="EAL"/>
    <property type="match status" value="1"/>
</dbReference>
<keyword evidence="2" id="KW-0973">c-di-GMP</keyword>
<dbReference type="SMART" id="SM00267">
    <property type="entry name" value="GGDEF"/>
    <property type="match status" value="1"/>
</dbReference>
<dbReference type="GO" id="GO:0071111">
    <property type="term" value="F:cyclic-guanylate-specific phosphodiesterase activity"/>
    <property type="evidence" value="ECO:0007669"/>
    <property type="project" value="UniProtKB-EC"/>
</dbReference>
<sequence length="781" mass="86111">MTETQTATAFNSVQLTPQDADIVRGREIHAAEQNIERALTSFFVPAIVTALLFYRDWGIVALVWGVSVITTCTIRVFFARCTTQRPPAPMPARSIRPLIAWSVVNAIVLTSFPAWVTLNANGFSLAYMIALYIGTFWSASFAQAPVFPTAVLFMLTQFSLTAAFAALLGLNWERTALLALYASGVAAALHIVRQHSALFRESVVQKLDLERKTETIGLLLKEHENQSSDWLWQTAATLHIVEPSPRFAEAIDLGEQALAGKTIVEILADRTVEGNAEVLAQVEDKLARRRSFRDIAIPLSVASQTVWFSISGRPLYDRKNRFAGYRGVMADITEARLAQARAAHLAHHDALTDLPNRAKFGILLRRSLARGRSFALLSIDLDGFKAVNDGFGHATGDAMLVEIARRLQEGIDSKDVVARLGDDEFVVQTWRLEMASVETLCRQLIEAASQPMFAGNEPVVVGASIGVAFAPADGATSADILNSADAALYRAKNDGRGTFRFFSPAMDRKLQVRQRLVQGLRTALARDEMILHYQPVIDAKSGAITGCEALLRWQHSERGMISPAEFIPVAEESGLIVPIGNWVIEHACHVATSWHKERRISVNVSPMQFSNGNLHGHINSVLKKTGLAPNRLEIEVTETVLVKDPHVALDTLRRIRALGVRVALDDFGTGYSSLSYLRLFPFDRIKIDRSFVQDLGQRQDSQVIVHAIVDIAAGLGMTITAEGIETTEQATYLRQIGCHEFQGFLFARPAPANQLVGVKEEALADNATDRRRLYRRSSLDV</sequence>
<dbReference type="InterPro" id="IPR000160">
    <property type="entry name" value="GGDEF_dom"/>
</dbReference>
<feature type="domain" description="GGDEF" evidence="6">
    <location>
        <begin position="372"/>
        <end position="504"/>
    </location>
</feature>
<comment type="caution">
    <text evidence="7">The sequence shown here is derived from an EMBL/GenBank/DDBJ whole genome shotgun (WGS) entry which is preliminary data.</text>
</comment>
<name>U2EAJ0_9GAMM</name>
<keyword evidence="7" id="KW-0808">Transferase</keyword>
<feature type="transmembrane region" description="Helical" evidence="3">
    <location>
        <begin position="176"/>
        <end position="192"/>
    </location>
</feature>
<keyword evidence="8" id="KW-1185">Reference proteome</keyword>
<evidence type="ECO:0000256" key="1">
    <source>
        <dbReference type="ARBA" id="ARBA00012282"/>
    </source>
</evidence>
<dbReference type="NCBIfam" id="TIGR00254">
    <property type="entry name" value="GGDEF"/>
    <property type="match status" value="1"/>
</dbReference>
<evidence type="ECO:0000256" key="2">
    <source>
        <dbReference type="ARBA" id="ARBA00022636"/>
    </source>
</evidence>
<dbReference type="OrthoDB" id="9804951at2"/>
<dbReference type="PANTHER" id="PTHR44757:SF10">
    <property type="entry name" value="MEMBRANE PROTEIN"/>
    <property type="match status" value="1"/>
</dbReference>
<dbReference type="InterPro" id="IPR000014">
    <property type="entry name" value="PAS"/>
</dbReference>
<dbReference type="PANTHER" id="PTHR44757">
    <property type="entry name" value="DIGUANYLATE CYCLASE DGCP"/>
    <property type="match status" value="1"/>
</dbReference>
<dbReference type="Gene3D" id="3.30.70.270">
    <property type="match status" value="1"/>
</dbReference>
<dbReference type="InterPro" id="IPR001633">
    <property type="entry name" value="EAL_dom"/>
</dbReference>
<dbReference type="Pfam" id="PF00990">
    <property type="entry name" value="GGDEF"/>
    <property type="match status" value="1"/>
</dbReference>
<dbReference type="EMBL" id="AFNV02000001">
    <property type="protein sequence ID" value="ERJ20671.1"/>
    <property type="molecule type" value="Genomic_DNA"/>
</dbReference>
<protein>
    <recommendedName>
        <fullName evidence="1">cyclic-guanylate-specific phosphodiesterase</fullName>
        <ecNumber evidence="1">3.1.4.52</ecNumber>
    </recommendedName>
</protein>
<evidence type="ECO:0000313" key="7">
    <source>
        <dbReference type="EMBL" id="ERJ20671.1"/>
    </source>
</evidence>
<feature type="transmembrane region" description="Helical" evidence="3">
    <location>
        <begin position="59"/>
        <end position="78"/>
    </location>
</feature>
<dbReference type="Gene3D" id="3.20.20.450">
    <property type="entry name" value="EAL domain"/>
    <property type="match status" value="1"/>
</dbReference>
<dbReference type="CDD" id="cd01948">
    <property type="entry name" value="EAL"/>
    <property type="match status" value="1"/>
</dbReference>
<evidence type="ECO:0000259" key="5">
    <source>
        <dbReference type="PROSITE" id="PS50883"/>
    </source>
</evidence>
<dbReference type="PROSITE" id="PS50887">
    <property type="entry name" value="GGDEF"/>
    <property type="match status" value="1"/>
</dbReference>
<proteinExistence type="predicted"/>
<evidence type="ECO:0000313" key="8">
    <source>
        <dbReference type="Proteomes" id="UP000006242"/>
    </source>
</evidence>
<dbReference type="SUPFAM" id="SSF55073">
    <property type="entry name" value="Nucleotide cyclase"/>
    <property type="match status" value="1"/>
</dbReference>
<evidence type="ECO:0000259" key="4">
    <source>
        <dbReference type="PROSITE" id="PS50113"/>
    </source>
</evidence>
<dbReference type="InterPro" id="IPR052155">
    <property type="entry name" value="Biofilm_reg_signaling"/>
</dbReference>
<organism evidence="7 8">
    <name type="scientific">Salinisphaera shabanensis E1L3A</name>
    <dbReference type="NCBI Taxonomy" id="1033802"/>
    <lineage>
        <taxon>Bacteria</taxon>
        <taxon>Pseudomonadati</taxon>
        <taxon>Pseudomonadota</taxon>
        <taxon>Gammaproteobacteria</taxon>
        <taxon>Salinisphaerales</taxon>
        <taxon>Salinisphaeraceae</taxon>
        <taxon>Salinisphaera</taxon>
    </lineage>
</organism>
<keyword evidence="3" id="KW-0812">Transmembrane</keyword>
<dbReference type="EC" id="3.1.4.52" evidence="1"/>